<dbReference type="EMBL" id="JACGET010000011">
    <property type="protein sequence ID" value="MBN3106291.1"/>
    <property type="molecule type" value="Genomic_DNA"/>
</dbReference>
<dbReference type="RefSeq" id="WP_119871166.1">
    <property type="nucleotide sequence ID" value="NZ_CP059955.1"/>
</dbReference>
<proteinExistence type="predicted"/>
<protein>
    <submittedName>
        <fullName evidence="2">Uncharacterized protein</fullName>
    </submittedName>
</protein>
<reference evidence="1 4" key="1">
    <citation type="submission" date="2020-07" db="EMBL/GenBank/DDBJ databases">
        <title>A pangenomic view of the genus Pectobacterium provides insights into genome organization, phylogeny, and virulence.</title>
        <authorList>
            <person name="Jonkheer E."/>
            <person name="Brankovics B."/>
            <person name="Houwers I."/>
            <person name="Van Der Wolf J."/>
            <person name="Bonants P."/>
            <person name="Vreeburg R."/>
            <person name="Bollema R."/>
            <person name="De Haan J."/>
            <person name="Berke L."/>
            <person name="De Ridder D."/>
            <person name="Smit S."/>
            <person name="Van Der Lee T.A.J."/>
        </authorList>
    </citation>
    <scope>NUCLEOTIDE SEQUENCE [LARGE SCALE GENOMIC DNA]</scope>
    <source>
        <strain evidence="1 4">NAK:384</strain>
    </source>
</reference>
<dbReference type="AlphaFoldDB" id="A0A433NIP6"/>
<dbReference type="EMBL" id="CP065031">
    <property type="protein sequence ID" value="QPK23658.1"/>
    <property type="molecule type" value="Genomic_DNA"/>
</dbReference>
<evidence type="ECO:0000313" key="4">
    <source>
        <dbReference type="Proteomes" id="UP000762586"/>
    </source>
</evidence>
<keyword evidence="4" id="KW-1185">Reference proteome</keyword>
<evidence type="ECO:0000313" key="1">
    <source>
        <dbReference type="EMBL" id="MBN3106291.1"/>
    </source>
</evidence>
<accession>A0A433NIP6</accession>
<dbReference type="Proteomes" id="UP000762586">
    <property type="component" value="Unassembled WGS sequence"/>
</dbReference>
<evidence type="ECO:0000313" key="3">
    <source>
        <dbReference type="Proteomes" id="UP000269351"/>
    </source>
</evidence>
<name>A0A433NIP6_9GAMM</name>
<gene>
    <name evidence="2" type="ORF">F126LOC_018855</name>
    <name evidence="1" type="ORF">H4F48_09380</name>
</gene>
<sequence>MTAEGFFADFLKIIPLLSVLATVTGWVVSSKFSSKNTGTHAKNTELNKLIDSLNKALDDIYTEMATVLSSDLDDRKKTAAYHKFIGMIKNVRFICDAIQKLDEAQRVDNGKLFLLRKACTSDQKYDSKKINTALPQLQDIQEEIKRSYIKKFTT</sequence>
<organism evidence="2 3">
    <name type="scientific">Pectobacterium brasiliense</name>
    <dbReference type="NCBI Taxonomy" id="180957"/>
    <lineage>
        <taxon>Bacteria</taxon>
        <taxon>Pseudomonadati</taxon>
        <taxon>Pseudomonadota</taxon>
        <taxon>Gammaproteobacteria</taxon>
        <taxon>Enterobacterales</taxon>
        <taxon>Pectobacteriaceae</taxon>
        <taxon>Pectobacterium</taxon>
    </lineage>
</organism>
<dbReference type="Proteomes" id="UP000269351">
    <property type="component" value="Chromosome"/>
</dbReference>
<evidence type="ECO:0000313" key="2">
    <source>
        <dbReference type="EMBL" id="QPK23658.1"/>
    </source>
</evidence>
<reference evidence="2 3" key="2">
    <citation type="submission" date="2020-11" db="EMBL/GenBank/DDBJ databases">
        <title>Complete genome sequence of Pectobacterium brasiliense strain F126.</title>
        <authorList>
            <person name="Miroshnikov K."/>
            <person name="Vo T.N.H."/>
            <person name="Khodykina M.V."/>
            <person name="Kabanova A.P."/>
            <person name="Shneider M."/>
            <person name="Korzhenkov A."/>
            <person name="Toschakov S.V."/>
            <person name="Miroshnikov K.A."/>
            <person name="Ignatov A.N."/>
            <person name="Mikhailova Y.V."/>
            <person name="Shelenkov A."/>
            <person name="Yanushevich Y.G."/>
            <person name="Evseev P.V."/>
        </authorList>
    </citation>
    <scope>NUCLEOTIDE SEQUENCE [LARGE SCALE GENOMIC DNA]</scope>
    <source>
        <strain evidence="2 3">F126</strain>
    </source>
</reference>